<reference evidence="2 3" key="1">
    <citation type="journal article" date="2018" name="PLoS Genet.">
        <title>Population sequencing reveals clonal diversity and ancestral inbreeding in the grapevine cultivar Chardonnay.</title>
        <authorList>
            <person name="Roach M.J."/>
            <person name="Johnson D.L."/>
            <person name="Bohlmann J."/>
            <person name="van Vuuren H.J."/>
            <person name="Jones S.J."/>
            <person name="Pretorius I.S."/>
            <person name="Schmidt S.A."/>
            <person name="Borneman A.R."/>
        </authorList>
    </citation>
    <scope>NUCLEOTIDE SEQUENCE [LARGE SCALE GENOMIC DNA]</scope>
    <source>
        <strain evidence="3">cv. Chardonnay</strain>
        <tissue evidence="2">Leaf</tissue>
    </source>
</reference>
<organism evidence="2 3">
    <name type="scientific">Vitis vinifera</name>
    <name type="common">Grape</name>
    <dbReference type="NCBI Taxonomy" id="29760"/>
    <lineage>
        <taxon>Eukaryota</taxon>
        <taxon>Viridiplantae</taxon>
        <taxon>Streptophyta</taxon>
        <taxon>Embryophyta</taxon>
        <taxon>Tracheophyta</taxon>
        <taxon>Spermatophyta</taxon>
        <taxon>Magnoliopsida</taxon>
        <taxon>eudicotyledons</taxon>
        <taxon>Gunneridae</taxon>
        <taxon>Pentapetalae</taxon>
        <taxon>rosids</taxon>
        <taxon>Vitales</taxon>
        <taxon>Vitaceae</taxon>
        <taxon>Viteae</taxon>
        <taxon>Vitis</taxon>
    </lineage>
</organism>
<name>A0A438ENE5_VITVI</name>
<sequence length="181" mass="20067">MAYLLQEVKTHEGNCWRLNGKPQSFRKGNNNRNGQAGQLGGEAHMAKSEDSSSQETWNSRGSDGGGLNKEEIERLRSFLTSLEKHSTSCSLACSGKYSNSYALSASKNCFSSAWCDLYPILDWVMGKMIGCAKELEGLYYLETKSGNGGHGSHPHFSEKVPSNIYKFGYIIFVYNILLLLC</sequence>
<proteinExistence type="predicted"/>
<protein>
    <submittedName>
        <fullName evidence="2">Uncharacterized protein</fullName>
    </submittedName>
</protein>
<evidence type="ECO:0000313" key="2">
    <source>
        <dbReference type="EMBL" id="RVW49271.1"/>
    </source>
</evidence>
<feature type="compositionally biased region" description="Polar residues" evidence="1">
    <location>
        <begin position="51"/>
        <end position="61"/>
    </location>
</feature>
<evidence type="ECO:0000256" key="1">
    <source>
        <dbReference type="SAM" id="MobiDB-lite"/>
    </source>
</evidence>
<dbReference type="AlphaFoldDB" id="A0A438ENE5"/>
<accession>A0A438ENE5</accession>
<comment type="caution">
    <text evidence="2">The sequence shown here is derived from an EMBL/GenBank/DDBJ whole genome shotgun (WGS) entry which is preliminary data.</text>
</comment>
<dbReference type="EMBL" id="QGNW01001229">
    <property type="protein sequence ID" value="RVW49271.1"/>
    <property type="molecule type" value="Genomic_DNA"/>
</dbReference>
<gene>
    <name evidence="2" type="ORF">CK203_073202</name>
</gene>
<evidence type="ECO:0000313" key="3">
    <source>
        <dbReference type="Proteomes" id="UP000288805"/>
    </source>
</evidence>
<feature type="compositionally biased region" description="Polar residues" evidence="1">
    <location>
        <begin position="26"/>
        <end position="36"/>
    </location>
</feature>
<feature type="region of interest" description="Disordered" evidence="1">
    <location>
        <begin position="19"/>
        <end position="68"/>
    </location>
</feature>
<dbReference type="Proteomes" id="UP000288805">
    <property type="component" value="Unassembled WGS sequence"/>
</dbReference>